<organism evidence="1 2">
    <name type="scientific">Anaerosacchariphilus polymeriproducens</name>
    <dbReference type="NCBI Taxonomy" id="1812858"/>
    <lineage>
        <taxon>Bacteria</taxon>
        <taxon>Bacillati</taxon>
        <taxon>Bacillota</taxon>
        <taxon>Clostridia</taxon>
        <taxon>Lachnospirales</taxon>
        <taxon>Lachnospiraceae</taxon>
        <taxon>Anaerosacchariphilus</taxon>
    </lineage>
</organism>
<dbReference type="Pfam" id="PF09548">
    <property type="entry name" value="Spore_III_AB"/>
    <property type="match status" value="1"/>
</dbReference>
<sequence length="172" mass="19785">MLKIIGMLCIICSTSGIGFLKGRDLIQRLEQLKCLQRFVIMLRGEINYVHTPLPEALYQISRKIENPLNAFLENVSKELEIKQGRGLKETWEKRMESDFFDTYLSKEDLEGFRNLGSQLGYLDTQMQVGTLNLYLEQLEMEIKRLDDSLRGSIKLYQSLGILAGTFVAVLMI</sequence>
<evidence type="ECO:0000313" key="2">
    <source>
        <dbReference type="Proteomes" id="UP000255036"/>
    </source>
</evidence>
<gene>
    <name evidence="1" type="ORF">DWV06_05105</name>
</gene>
<dbReference type="PIRSF" id="PIRSF021435">
    <property type="entry name" value="SpoIIIAB"/>
    <property type="match status" value="1"/>
</dbReference>
<dbReference type="EMBL" id="QRCT01000013">
    <property type="protein sequence ID" value="RDU24354.1"/>
    <property type="molecule type" value="Genomic_DNA"/>
</dbReference>
<evidence type="ECO:0000313" key="1">
    <source>
        <dbReference type="EMBL" id="RDU24354.1"/>
    </source>
</evidence>
<dbReference type="RefSeq" id="WP_115481098.1">
    <property type="nucleotide sequence ID" value="NZ_QRCT01000013.1"/>
</dbReference>
<dbReference type="OrthoDB" id="1779801at2"/>
<dbReference type="AlphaFoldDB" id="A0A371AXQ8"/>
<name>A0A371AXQ8_9FIRM</name>
<proteinExistence type="predicted"/>
<evidence type="ECO:0008006" key="3">
    <source>
        <dbReference type="Google" id="ProtNLM"/>
    </source>
</evidence>
<keyword evidence="2" id="KW-1185">Reference proteome</keyword>
<dbReference type="Proteomes" id="UP000255036">
    <property type="component" value="Unassembled WGS sequence"/>
</dbReference>
<comment type="caution">
    <text evidence="1">The sequence shown here is derived from an EMBL/GenBank/DDBJ whole genome shotgun (WGS) entry which is preliminary data.</text>
</comment>
<accession>A0A371AXQ8</accession>
<dbReference type="InterPro" id="IPR014198">
    <property type="entry name" value="Spore_III_AB"/>
</dbReference>
<protein>
    <recommendedName>
        <fullName evidence="3">Stage III sporulation protein AB</fullName>
    </recommendedName>
</protein>
<reference evidence="1 2" key="1">
    <citation type="submission" date="2018-07" db="EMBL/GenBank/DDBJ databases">
        <title>Anaerosacharophilus polymeroproducens gen. nov. sp. nov., an anaerobic bacterium isolated from salt field.</title>
        <authorList>
            <person name="Kim W."/>
            <person name="Yang S.-H."/>
            <person name="Oh J."/>
            <person name="Lee J.-H."/>
            <person name="Kwon K.K."/>
        </authorList>
    </citation>
    <scope>NUCLEOTIDE SEQUENCE [LARGE SCALE GENOMIC DNA]</scope>
    <source>
        <strain evidence="1 2">MCWD5</strain>
    </source>
</reference>